<protein>
    <submittedName>
        <fullName evidence="2">Uncharacterized protein</fullName>
    </submittedName>
</protein>
<organism evidence="2 3">
    <name type="scientific">Wickerhamomyces pijperi</name>
    <name type="common">Yeast</name>
    <name type="synonym">Pichia pijperi</name>
    <dbReference type="NCBI Taxonomy" id="599730"/>
    <lineage>
        <taxon>Eukaryota</taxon>
        <taxon>Fungi</taxon>
        <taxon>Dikarya</taxon>
        <taxon>Ascomycota</taxon>
        <taxon>Saccharomycotina</taxon>
        <taxon>Saccharomycetes</taxon>
        <taxon>Phaffomycetales</taxon>
        <taxon>Wickerhamomycetaceae</taxon>
        <taxon>Wickerhamomyces</taxon>
    </lineage>
</organism>
<reference evidence="2" key="1">
    <citation type="journal article" date="2021" name="Open Biol.">
        <title>Shared evolutionary footprints suggest mitochondrial oxidative damage underlies multiple complex I losses in fungi.</title>
        <authorList>
            <person name="Schikora-Tamarit M.A."/>
            <person name="Marcet-Houben M."/>
            <person name="Nosek J."/>
            <person name="Gabaldon T."/>
        </authorList>
    </citation>
    <scope>NUCLEOTIDE SEQUENCE</scope>
    <source>
        <strain evidence="2">CBS2887</strain>
    </source>
</reference>
<reference evidence="2" key="2">
    <citation type="submission" date="2021-01" db="EMBL/GenBank/DDBJ databases">
        <authorList>
            <person name="Schikora-Tamarit M.A."/>
        </authorList>
    </citation>
    <scope>NUCLEOTIDE SEQUENCE</scope>
    <source>
        <strain evidence="2">CBS2887</strain>
    </source>
</reference>
<comment type="caution">
    <text evidence="2">The sequence shown here is derived from an EMBL/GenBank/DDBJ whole genome shotgun (WGS) entry which is preliminary data.</text>
</comment>
<accession>A0A9P8QGY1</accession>
<evidence type="ECO:0000256" key="1">
    <source>
        <dbReference type="SAM" id="Phobius"/>
    </source>
</evidence>
<dbReference type="EMBL" id="JAEUBG010000295">
    <property type="protein sequence ID" value="KAH3688554.1"/>
    <property type="molecule type" value="Genomic_DNA"/>
</dbReference>
<proteinExistence type="predicted"/>
<sequence length="86" mass="8741">MSNFSRLKFPPPRTMERMIFLTSDCSGVMFLRKSMAAVAVAVAVAVVVVAEGLTEVSSGLEVPVVSVAAVSLFGSAAGSGISSSSS</sequence>
<keyword evidence="3" id="KW-1185">Reference proteome</keyword>
<feature type="transmembrane region" description="Helical" evidence="1">
    <location>
        <begin position="62"/>
        <end position="81"/>
    </location>
</feature>
<gene>
    <name evidence="2" type="ORF">WICPIJ_000475</name>
</gene>
<evidence type="ECO:0000313" key="2">
    <source>
        <dbReference type="EMBL" id="KAH3688554.1"/>
    </source>
</evidence>
<dbReference type="AlphaFoldDB" id="A0A9P8QGY1"/>
<name>A0A9P8QGY1_WICPI</name>
<evidence type="ECO:0000313" key="3">
    <source>
        <dbReference type="Proteomes" id="UP000774326"/>
    </source>
</evidence>
<keyword evidence="1" id="KW-1133">Transmembrane helix</keyword>
<dbReference type="Proteomes" id="UP000774326">
    <property type="component" value="Unassembled WGS sequence"/>
</dbReference>
<keyword evidence="1" id="KW-0812">Transmembrane</keyword>
<keyword evidence="1" id="KW-0472">Membrane</keyword>